<dbReference type="GO" id="GO:0030420">
    <property type="term" value="P:establishment of competence for transformation"/>
    <property type="evidence" value="ECO:0007669"/>
    <property type="project" value="InterPro"/>
</dbReference>
<keyword evidence="2" id="KW-1185">Reference proteome</keyword>
<evidence type="ECO:0000313" key="2">
    <source>
        <dbReference type="Proteomes" id="UP000588491"/>
    </source>
</evidence>
<dbReference type="InterPro" id="IPR010461">
    <property type="entry name" value="ComK"/>
</dbReference>
<dbReference type="EMBL" id="JABBPK010000001">
    <property type="protein sequence ID" value="NMO76694.1"/>
    <property type="molecule type" value="Genomic_DNA"/>
</dbReference>
<name>A0A7Y0K6I7_9BACI</name>
<reference evidence="1 2" key="1">
    <citation type="submission" date="2020-04" db="EMBL/GenBank/DDBJ databases">
        <title>Bacillus sp. UniB3 isolated from commercial digestive syrup.</title>
        <authorList>
            <person name="Thorat V."/>
            <person name="Kirdat K."/>
            <person name="Tiwarekar B."/>
            <person name="Yadav A."/>
        </authorList>
    </citation>
    <scope>NUCLEOTIDE SEQUENCE [LARGE SCALE GENOMIC DNA]</scope>
    <source>
        <strain evidence="1 2">UniB3</strain>
    </source>
</reference>
<comment type="caution">
    <text evidence="1">The sequence shown here is derived from an EMBL/GenBank/DDBJ whole genome shotgun (WGS) entry which is preliminary data.</text>
</comment>
<gene>
    <name evidence="1" type="ORF">HHU08_06785</name>
</gene>
<accession>A0A7Y0K6I7</accession>
<proteinExistence type="predicted"/>
<evidence type="ECO:0000313" key="1">
    <source>
        <dbReference type="EMBL" id="NMO76694.1"/>
    </source>
</evidence>
<dbReference type="AlphaFoldDB" id="A0A7Y0K6I7"/>
<sequence>MKENYLIVDKYCINYYTLAVLPYILTNGTIYSKVYEHDKVFLCKLTPLMIVKTTCGYLGSSYEGRRDGTRKLMTYHHKLPIVIDDFNSIYFFPTHSPRNNNCAWISLHHILDTKKIEVSKVRITFQNLQKIEVDISLYTLRNQIMRTNSLKTLQRYNHEASINPKLTYKSLLVEKQKKLAETQMIYKKKKGK</sequence>
<protein>
    <submittedName>
        <fullName evidence="1">Uncharacterized protein</fullName>
    </submittedName>
</protein>
<dbReference type="Proteomes" id="UP000588491">
    <property type="component" value="Unassembled WGS sequence"/>
</dbReference>
<dbReference type="Pfam" id="PF06338">
    <property type="entry name" value="ComK"/>
    <property type="match status" value="1"/>
</dbReference>
<organism evidence="1 2">
    <name type="scientific">Niallia alba</name>
    <dbReference type="NCBI Taxonomy" id="2729105"/>
    <lineage>
        <taxon>Bacteria</taxon>
        <taxon>Bacillati</taxon>
        <taxon>Bacillota</taxon>
        <taxon>Bacilli</taxon>
        <taxon>Bacillales</taxon>
        <taxon>Bacillaceae</taxon>
        <taxon>Niallia</taxon>
    </lineage>
</organism>
<dbReference type="RefSeq" id="WP_169188086.1">
    <property type="nucleotide sequence ID" value="NZ_JABBPK010000001.1"/>
</dbReference>